<dbReference type="PANTHER" id="PTHR11848:SF300">
    <property type="entry name" value="CVG1 PROTEIN"/>
    <property type="match status" value="1"/>
</dbReference>
<evidence type="ECO:0000313" key="11">
    <source>
        <dbReference type="EMBL" id="KAJ7308383.1"/>
    </source>
</evidence>
<feature type="signal peptide" evidence="9">
    <location>
        <begin position="1"/>
        <end position="15"/>
    </location>
</feature>
<evidence type="ECO:0000256" key="9">
    <source>
        <dbReference type="SAM" id="SignalP"/>
    </source>
</evidence>
<dbReference type="InterPro" id="IPR015615">
    <property type="entry name" value="TGF-beta-rel"/>
</dbReference>
<evidence type="ECO:0000256" key="8">
    <source>
        <dbReference type="RuleBase" id="RU000354"/>
    </source>
</evidence>
<dbReference type="PROSITE" id="PS51362">
    <property type="entry name" value="TGF_BETA_2"/>
    <property type="match status" value="1"/>
</dbReference>
<evidence type="ECO:0000256" key="1">
    <source>
        <dbReference type="ARBA" id="ARBA00004613"/>
    </source>
</evidence>
<sequence length="363" mass="40042">MAILRVLLPLQIAWAFSLAGAHDLLGSREARLLRALGLPARTPASPKSGPDPPPVPPLLWKLFGRGNRTEDPEPCWIEELRVPGNLVRVFRDQGAWMSPPEPDRWLCLQKRLYFNLSALGEGERLTLARLEIRFGRNLYGASSPGGPFELSLYRPSGLALRGLTAHPYSRRLLVGQSFAHLHKSFAFDLTEVAKEWRAPARNLGLLLEIAAPAATAEGPACAGIDSFLEASLLAVSLAPAPCRRGRQRRGLHHVPPAGGHVCKARRLYLSFGDVGWENWIIAPQGYMANYCVGECPFPLTEELNSTNHAILQTIVHSLDPDGTPQPCCVPVRLSPVSILYYDNDDNVVLRHYEDMVVDECGCR</sequence>
<evidence type="ECO:0000256" key="4">
    <source>
        <dbReference type="ARBA" id="ARBA00022729"/>
    </source>
</evidence>
<dbReference type="InterPro" id="IPR017948">
    <property type="entry name" value="TGFb_CS"/>
</dbReference>
<keyword evidence="7" id="KW-0325">Glycoprotein</keyword>
<evidence type="ECO:0000256" key="3">
    <source>
        <dbReference type="ARBA" id="ARBA00022525"/>
    </source>
</evidence>
<evidence type="ECO:0000256" key="5">
    <source>
        <dbReference type="ARBA" id="ARBA00023030"/>
    </source>
</evidence>
<evidence type="ECO:0000259" key="10">
    <source>
        <dbReference type="PROSITE" id="PS51362"/>
    </source>
</evidence>
<dbReference type="PROSITE" id="PS00250">
    <property type="entry name" value="TGF_BETA_1"/>
    <property type="match status" value="1"/>
</dbReference>
<comment type="subcellular location">
    <subcellularLocation>
        <location evidence="1">Secreted</location>
    </subcellularLocation>
</comment>
<comment type="caution">
    <text evidence="11">The sequence shown here is derived from an EMBL/GenBank/DDBJ whole genome shotgun (WGS) entry which is preliminary data.</text>
</comment>
<dbReference type="GO" id="GO:0005615">
    <property type="term" value="C:extracellular space"/>
    <property type="evidence" value="ECO:0007669"/>
    <property type="project" value="TreeGrafter"/>
</dbReference>
<dbReference type="InterPro" id="IPR029034">
    <property type="entry name" value="Cystine-knot_cytokine"/>
</dbReference>
<dbReference type="CDD" id="cd13764">
    <property type="entry name" value="TGF_beta_GDF1_3_like"/>
    <property type="match status" value="1"/>
</dbReference>
<keyword evidence="3" id="KW-0964">Secreted</keyword>
<evidence type="ECO:0000256" key="6">
    <source>
        <dbReference type="ARBA" id="ARBA00023157"/>
    </source>
</evidence>
<keyword evidence="5 8" id="KW-0339">Growth factor</keyword>
<keyword evidence="4 9" id="KW-0732">Signal</keyword>
<feature type="chain" id="PRO_5040295466" description="TGF-beta family profile domain-containing protein" evidence="9">
    <location>
        <begin position="16"/>
        <end position="363"/>
    </location>
</feature>
<reference evidence="11" key="1">
    <citation type="journal article" date="2023" name="DNA Res.">
        <title>Chromosome-level genome assembly of Phrynocephalus forsythii using third-generation DNA sequencing and Hi-C analysis.</title>
        <authorList>
            <person name="Qi Y."/>
            <person name="Zhao W."/>
            <person name="Zhao Y."/>
            <person name="Niu C."/>
            <person name="Cao S."/>
            <person name="Zhang Y."/>
        </authorList>
    </citation>
    <scope>NUCLEOTIDE SEQUENCE</scope>
    <source>
        <tissue evidence="11">Muscle</tissue>
    </source>
</reference>
<evidence type="ECO:0000313" key="12">
    <source>
        <dbReference type="Proteomes" id="UP001142489"/>
    </source>
</evidence>
<dbReference type="SMART" id="SM00204">
    <property type="entry name" value="TGFB"/>
    <property type="match status" value="1"/>
</dbReference>
<dbReference type="AlphaFoldDB" id="A0A9Q0XB36"/>
<dbReference type="PANTHER" id="PTHR11848">
    <property type="entry name" value="TGF-BETA FAMILY"/>
    <property type="match status" value="1"/>
</dbReference>
<keyword evidence="6" id="KW-1015">Disulfide bond</keyword>
<dbReference type="InterPro" id="IPR001839">
    <property type="entry name" value="TGF-b_C"/>
</dbReference>
<dbReference type="GO" id="GO:0008083">
    <property type="term" value="F:growth factor activity"/>
    <property type="evidence" value="ECO:0007669"/>
    <property type="project" value="UniProtKB-KW"/>
</dbReference>
<dbReference type="Gene3D" id="2.10.90.10">
    <property type="entry name" value="Cystine-knot cytokines"/>
    <property type="match status" value="1"/>
</dbReference>
<dbReference type="OrthoDB" id="5987191at2759"/>
<evidence type="ECO:0000256" key="2">
    <source>
        <dbReference type="ARBA" id="ARBA00006656"/>
    </source>
</evidence>
<dbReference type="FunFam" id="2.10.90.10:FF:000001">
    <property type="entry name" value="Bone morphogenetic protein 4"/>
    <property type="match status" value="1"/>
</dbReference>
<dbReference type="EMBL" id="JAPFRF010000018">
    <property type="protein sequence ID" value="KAJ7308383.1"/>
    <property type="molecule type" value="Genomic_DNA"/>
</dbReference>
<dbReference type="GO" id="GO:0005125">
    <property type="term" value="F:cytokine activity"/>
    <property type="evidence" value="ECO:0007669"/>
    <property type="project" value="TreeGrafter"/>
</dbReference>
<keyword evidence="12" id="KW-1185">Reference proteome</keyword>
<proteinExistence type="inferred from homology"/>
<comment type="similarity">
    <text evidence="2 8">Belongs to the TGF-beta family.</text>
</comment>
<feature type="domain" description="TGF-beta family profile" evidence="10">
    <location>
        <begin position="243"/>
        <end position="363"/>
    </location>
</feature>
<organism evidence="11 12">
    <name type="scientific">Phrynocephalus forsythii</name>
    <dbReference type="NCBI Taxonomy" id="171643"/>
    <lineage>
        <taxon>Eukaryota</taxon>
        <taxon>Metazoa</taxon>
        <taxon>Chordata</taxon>
        <taxon>Craniata</taxon>
        <taxon>Vertebrata</taxon>
        <taxon>Euteleostomi</taxon>
        <taxon>Lepidosauria</taxon>
        <taxon>Squamata</taxon>
        <taxon>Bifurcata</taxon>
        <taxon>Unidentata</taxon>
        <taxon>Episquamata</taxon>
        <taxon>Toxicofera</taxon>
        <taxon>Iguania</taxon>
        <taxon>Acrodonta</taxon>
        <taxon>Agamidae</taxon>
        <taxon>Agaminae</taxon>
        <taxon>Phrynocephalus</taxon>
    </lineage>
</organism>
<protein>
    <recommendedName>
        <fullName evidence="10">TGF-beta family profile domain-containing protein</fullName>
    </recommendedName>
</protein>
<dbReference type="Proteomes" id="UP001142489">
    <property type="component" value="Unassembled WGS sequence"/>
</dbReference>
<evidence type="ECO:0000256" key="7">
    <source>
        <dbReference type="ARBA" id="ARBA00023180"/>
    </source>
</evidence>
<dbReference type="Pfam" id="PF00019">
    <property type="entry name" value="TGF_beta"/>
    <property type="match status" value="1"/>
</dbReference>
<name>A0A9Q0XB36_9SAUR</name>
<dbReference type="SUPFAM" id="SSF57501">
    <property type="entry name" value="Cystine-knot cytokines"/>
    <property type="match status" value="1"/>
</dbReference>
<accession>A0A9Q0XB36</accession>
<gene>
    <name evidence="11" type="ORF">JRQ81_008923</name>
</gene>